<gene>
    <name evidence="1" type="ORF">AVEN_203536_1</name>
</gene>
<keyword evidence="2" id="KW-1185">Reference proteome</keyword>
<evidence type="ECO:0000313" key="2">
    <source>
        <dbReference type="Proteomes" id="UP000499080"/>
    </source>
</evidence>
<reference evidence="1 2" key="1">
    <citation type="journal article" date="2019" name="Sci. Rep.">
        <title>Orb-weaving spider Araneus ventricosus genome elucidates the spidroin gene catalogue.</title>
        <authorList>
            <person name="Kono N."/>
            <person name="Nakamura H."/>
            <person name="Ohtoshi R."/>
            <person name="Moran D.A.P."/>
            <person name="Shinohara A."/>
            <person name="Yoshida Y."/>
            <person name="Fujiwara M."/>
            <person name="Mori M."/>
            <person name="Tomita M."/>
            <person name="Arakawa K."/>
        </authorList>
    </citation>
    <scope>NUCLEOTIDE SEQUENCE [LARGE SCALE GENOMIC DNA]</scope>
</reference>
<protein>
    <submittedName>
        <fullName evidence="1">Uncharacterized protein</fullName>
    </submittedName>
</protein>
<accession>A0A4Y2M0K1</accession>
<name>A0A4Y2M0K1_ARAVE</name>
<dbReference type="EMBL" id="BGPR01006592">
    <property type="protein sequence ID" value="GBN20279.1"/>
    <property type="molecule type" value="Genomic_DNA"/>
</dbReference>
<dbReference type="AlphaFoldDB" id="A0A4Y2M0K1"/>
<proteinExistence type="predicted"/>
<evidence type="ECO:0000313" key="1">
    <source>
        <dbReference type="EMBL" id="GBN20279.1"/>
    </source>
</evidence>
<comment type="caution">
    <text evidence="1">The sequence shown here is derived from an EMBL/GenBank/DDBJ whole genome shotgun (WGS) entry which is preliminary data.</text>
</comment>
<sequence>MGELSMTGLLSVRYEISSRQVVWMVAVAIATGYCTGNPFRVGRSSFKIVTFAHLATNGKERATTVKLRRRMITVSFLDANWRQEKDKTQSSGGFLLFEMGLL</sequence>
<dbReference type="Proteomes" id="UP000499080">
    <property type="component" value="Unassembled WGS sequence"/>
</dbReference>
<organism evidence="1 2">
    <name type="scientific">Araneus ventricosus</name>
    <name type="common">Orbweaver spider</name>
    <name type="synonym">Epeira ventricosa</name>
    <dbReference type="NCBI Taxonomy" id="182803"/>
    <lineage>
        <taxon>Eukaryota</taxon>
        <taxon>Metazoa</taxon>
        <taxon>Ecdysozoa</taxon>
        <taxon>Arthropoda</taxon>
        <taxon>Chelicerata</taxon>
        <taxon>Arachnida</taxon>
        <taxon>Araneae</taxon>
        <taxon>Araneomorphae</taxon>
        <taxon>Entelegynae</taxon>
        <taxon>Araneoidea</taxon>
        <taxon>Araneidae</taxon>
        <taxon>Araneus</taxon>
    </lineage>
</organism>